<dbReference type="Proteomes" id="UP001519924">
    <property type="component" value="Unassembled WGS sequence"/>
</dbReference>
<comment type="subcellular location">
    <subcellularLocation>
        <location evidence="7">Cytoplasm</location>
    </subcellularLocation>
</comment>
<feature type="site" description="Transition state stabilizer" evidence="7">
    <location>
        <position position="85"/>
    </location>
</feature>
<accession>A0ABS7F6D6</accession>
<protein>
    <recommendedName>
        <fullName evidence="3 7">Uroporphyrinogen decarboxylase</fullName>
        <shortName evidence="7">UPD</shortName>
        <shortName evidence="7">URO-D</shortName>
        <ecNumber evidence="3 7">4.1.1.37</ecNumber>
    </recommendedName>
</protein>
<evidence type="ECO:0000259" key="10">
    <source>
        <dbReference type="PROSITE" id="PS00906"/>
    </source>
</evidence>
<keyword evidence="5 7" id="KW-0456">Lyase</keyword>
<evidence type="ECO:0000256" key="1">
    <source>
        <dbReference type="ARBA" id="ARBA00004804"/>
    </source>
</evidence>
<name>A0ABS7F6D6_9PROT</name>
<feature type="domain" description="Uroporphyrinogen decarboxylase (URO-D)" evidence="10">
    <location>
        <begin position="30"/>
        <end position="39"/>
    </location>
</feature>
<comment type="subunit">
    <text evidence="7">Homodimer.</text>
</comment>
<reference evidence="12 13" key="1">
    <citation type="submission" date="2021-08" db="EMBL/GenBank/DDBJ databases">
        <title>Caldovatus sediminis gen. nov., sp. nov., a moderately thermophilic bacterium isolated from a hot spring.</title>
        <authorList>
            <person name="Hu C.-J."/>
            <person name="Li W.-J."/>
            <person name="Xian W.-D."/>
        </authorList>
    </citation>
    <scope>NUCLEOTIDE SEQUENCE [LARGE SCALE GENOMIC DNA]</scope>
    <source>
        <strain evidence="12 13">SYSU G05006</strain>
    </source>
</reference>
<dbReference type="HAMAP" id="MF_00218">
    <property type="entry name" value="URO_D"/>
    <property type="match status" value="1"/>
</dbReference>
<dbReference type="NCBIfam" id="TIGR01464">
    <property type="entry name" value="hemE"/>
    <property type="match status" value="1"/>
</dbReference>
<dbReference type="RefSeq" id="WP_220118961.1">
    <property type="nucleotide sequence ID" value="NZ_JAHZUY010000075.1"/>
</dbReference>
<evidence type="ECO:0000256" key="2">
    <source>
        <dbReference type="ARBA" id="ARBA00009935"/>
    </source>
</evidence>
<dbReference type="InterPro" id="IPR000257">
    <property type="entry name" value="Uroporphyrinogen_deCOase"/>
</dbReference>
<dbReference type="PROSITE" id="PS00906">
    <property type="entry name" value="UROD_1"/>
    <property type="match status" value="1"/>
</dbReference>
<evidence type="ECO:0000313" key="12">
    <source>
        <dbReference type="EMBL" id="MBW8271185.1"/>
    </source>
</evidence>
<dbReference type="SUPFAM" id="SSF51726">
    <property type="entry name" value="UROD/MetE-like"/>
    <property type="match status" value="1"/>
</dbReference>
<feature type="binding site" evidence="7">
    <location>
        <position position="165"/>
    </location>
    <ligand>
        <name>substrate</name>
    </ligand>
</feature>
<comment type="catalytic activity">
    <reaction evidence="7 8">
        <text>uroporphyrinogen III + 4 H(+) = coproporphyrinogen III + 4 CO2</text>
        <dbReference type="Rhea" id="RHEA:19865"/>
        <dbReference type="ChEBI" id="CHEBI:15378"/>
        <dbReference type="ChEBI" id="CHEBI:16526"/>
        <dbReference type="ChEBI" id="CHEBI:57308"/>
        <dbReference type="ChEBI" id="CHEBI:57309"/>
        <dbReference type="EC" id="4.1.1.37"/>
    </reaction>
</comment>
<evidence type="ECO:0000259" key="11">
    <source>
        <dbReference type="PROSITE" id="PS00907"/>
    </source>
</evidence>
<dbReference type="EC" id="4.1.1.37" evidence="3 7"/>
<evidence type="ECO:0000256" key="3">
    <source>
        <dbReference type="ARBA" id="ARBA00012288"/>
    </source>
</evidence>
<dbReference type="InterPro" id="IPR006361">
    <property type="entry name" value="Uroporphyrinogen_deCO2ase_HemE"/>
</dbReference>
<dbReference type="Gene3D" id="3.20.20.210">
    <property type="match status" value="1"/>
</dbReference>
<feature type="binding site" evidence="7">
    <location>
        <position position="85"/>
    </location>
    <ligand>
        <name>substrate</name>
    </ligand>
</feature>
<feature type="domain" description="Uroporphyrinogen decarboxylase (URO-D)" evidence="11">
    <location>
        <begin position="153"/>
        <end position="169"/>
    </location>
</feature>
<dbReference type="InterPro" id="IPR038071">
    <property type="entry name" value="UROD/MetE-like_sf"/>
</dbReference>
<keyword evidence="6 7" id="KW-0627">Porphyrin biosynthesis</keyword>
<dbReference type="CDD" id="cd00717">
    <property type="entry name" value="URO-D"/>
    <property type="match status" value="1"/>
</dbReference>
<organism evidence="12 13">
    <name type="scientific">Caldovatus aquaticus</name>
    <dbReference type="NCBI Taxonomy" id="2865671"/>
    <lineage>
        <taxon>Bacteria</taxon>
        <taxon>Pseudomonadati</taxon>
        <taxon>Pseudomonadota</taxon>
        <taxon>Alphaproteobacteria</taxon>
        <taxon>Acetobacterales</taxon>
        <taxon>Roseomonadaceae</taxon>
        <taxon>Caldovatus</taxon>
    </lineage>
</organism>
<keyword evidence="4 7" id="KW-0210">Decarboxylase</keyword>
<evidence type="ECO:0000256" key="7">
    <source>
        <dbReference type="HAMAP-Rule" id="MF_00218"/>
    </source>
</evidence>
<dbReference type="PROSITE" id="PS00907">
    <property type="entry name" value="UROD_2"/>
    <property type="match status" value="1"/>
</dbReference>
<comment type="pathway">
    <text evidence="1 7 8">Porphyrin-containing compound metabolism; protoporphyrin-IX biosynthesis; coproporphyrinogen-III from 5-aminolevulinate: step 4/4.</text>
</comment>
<feature type="binding site" evidence="7">
    <location>
        <begin position="35"/>
        <end position="39"/>
    </location>
    <ligand>
        <name>substrate</name>
    </ligand>
</feature>
<comment type="caution">
    <text evidence="7">Lacks conserved residue(s) required for the propagation of feature annotation.</text>
</comment>
<evidence type="ECO:0000313" key="13">
    <source>
        <dbReference type="Proteomes" id="UP001519924"/>
    </source>
</evidence>
<proteinExistence type="inferred from homology"/>
<keyword evidence="13" id="KW-1185">Reference proteome</keyword>
<evidence type="ECO:0000256" key="5">
    <source>
        <dbReference type="ARBA" id="ARBA00023239"/>
    </source>
</evidence>
<feature type="binding site" evidence="7">
    <location>
        <position position="220"/>
    </location>
    <ligand>
        <name>substrate</name>
    </ligand>
</feature>
<dbReference type="EMBL" id="JAHZUY010000075">
    <property type="protein sequence ID" value="MBW8271185.1"/>
    <property type="molecule type" value="Genomic_DNA"/>
</dbReference>
<sequence>MESDREASRAAARAKPLLRALAGEAVWPPPLWLMRQAGRYLPEYRAVRAQAGDFVALCTTPDLAAEVTLQPVRRFGMDAAILFSDILILPWAMGQPLRFAEGEGPVLDPPVRDAAALAALDTRAAVARAAPVLETVRRVRARLEAEAPGVALIGFAGAPFTVACYMVEGRGGGDFARARELAYRDPAWFGRLIRLLAEATADYLIAQAEAGAEALMLFDSWAGLLPPSQFRRWVIEPAAAVARAVRRRHPEVPLIGFPRLAGPMLAEYAQRVAGLRAVGMDTAMDPRWAAQAVAADLALQGNLDPLALVAGGAAMEAEARAILAAMRGRPFVFNLGHGVVPQTPPEHVAQLVRLVRAG</sequence>
<comment type="caution">
    <text evidence="12">The sequence shown here is derived from an EMBL/GenBank/DDBJ whole genome shotgun (WGS) entry which is preliminary data.</text>
</comment>
<feature type="binding site" evidence="7">
    <location>
        <position position="337"/>
    </location>
    <ligand>
        <name>substrate</name>
    </ligand>
</feature>
<evidence type="ECO:0000256" key="8">
    <source>
        <dbReference type="RuleBase" id="RU000554"/>
    </source>
</evidence>
<comment type="similarity">
    <text evidence="2 7 9">Belongs to the uroporphyrinogen decarboxylase family.</text>
</comment>
<dbReference type="Pfam" id="PF01208">
    <property type="entry name" value="URO-D"/>
    <property type="match status" value="1"/>
</dbReference>
<gene>
    <name evidence="7 12" type="primary">hemE</name>
    <name evidence="12" type="ORF">K1J50_17030</name>
</gene>
<evidence type="ECO:0000256" key="4">
    <source>
        <dbReference type="ARBA" id="ARBA00022793"/>
    </source>
</evidence>
<dbReference type="GO" id="GO:0004853">
    <property type="term" value="F:uroporphyrinogen decarboxylase activity"/>
    <property type="evidence" value="ECO:0007669"/>
    <property type="project" value="UniProtKB-EC"/>
</dbReference>
<evidence type="ECO:0000256" key="9">
    <source>
        <dbReference type="RuleBase" id="RU004169"/>
    </source>
</evidence>
<evidence type="ECO:0000256" key="6">
    <source>
        <dbReference type="ARBA" id="ARBA00023244"/>
    </source>
</evidence>
<keyword evidence="7" id="KW-0963">Cytoplasm</keyword>
<dbReference type="PANTHER" id="PTHR21091:SF169">
    <property type="entry name" value="UROPORPHYRINOGEN DECARBOXYLASE"/>
    <property type="match status" value="1"/>
</dbReference>
<comment type="function">
    <text evidence="7">Catalyzes the decarboxylation of four acetate groups of uroporphyrinogen-III to yield coproporphyrinogen-III.</text>
</comment>
<dbReference type="PANTHER" id="PTHR21091">
    <property type="entry name" value="METHYLTETRAHYDROFOLATE:HOMOCYSTEINE METHYLTRANSFERASE RELATED"/>
    <property type="match status" value="1"/>
</dbReference>